<dbReference type="Proteomes" id="UP001589750">
    <property type="component" value="Unassembled WGS sequence"/>
</dbReference>
<dbReference type="EMBL" id="JBHMDG010000021">
    <property type="protein sequence ID" value="MFB9314517.1"/>
    <property type="molecule type" value="Genomic_DNA"/>
</dbReference>
<dbReference type="InterPro" id="IPR003399">
    <property type="entry name" value="Mce/MlaD"/>
</dbReference>
<protein>
    <submittedName>
        <fullName evidence="5">MCE family protein</fullName>
    </submittedName>
</protein>
<feature type="region of interest" description="Disordered" evidence="1">
    <location>
        <begin position="352"/>
        <end position="399"/>
    </location>
</feature>
<feature type="compositionally biased region" description="Basic and acidic residues" evidence="1">
    <location>
        <begin position="1"/>
        <end position="17"/>
    </location>
</feature>
<dbReference type="PANTHER" id="PTHR33371:SF4">
    <property type="entry name" value="INTERMEMBRANE PHOSPHOLIPID TRANSPORT SYSTEM BINDING PROTEIN MLAD"/>
    <property type="match status" value="1"/>
</dbReference>
<comment type="caution">
    <text evidence="5">The sequence shown here is derived from an EMBL/GenBank/DDBJ whole genome shotgun (WGS) entry which is preliminary data.</text>
</comment>
<dbReference type="RefSeq" id="WP_140010167.1">
    <property type="nucleotide sequence ID" value="NZ_JBHMDG010000021.1"/>
</dbReference>
<dbReference type="InterPro" id="IPR005693">
    <property type="entry name" value="Mce"/>
</dbReference>
<dbReference type="PANTHER" id="PTHR33371">
    <property type="entry name" value="INTERMEMBRANE PHOSPHOLIPID TRANSPORT SYSTEM BINDING PROTEIN MLAD-RELATED"/>
    <property type="match status" value="1"/>
</dbReference>
<feature type="domain" description="Mce/MlaD" evidence="3">
    <location>
        <begin position="61"/>
        <end position="134"/>
    </location>
</feature>
<dbReference type="Pfam" id="PF11887">
    <property type="entry name" value="Mce4_CUP1"/>
    <property type="match status" value="1"/>
</dbReference>
<dbReference type="InterPro" id="IPR052336">
    <property type="entry name" value="MlaD_Phospholipid_Transporter"/>
</dbReference>
<keyword evidence="2" id="KW-1133">Transmembrane helix</keyword>
<sequence>MSRGEKREKRRQPDGREQAAVTGVSARRRVGRVLLRLGIVACLVAAGTGVYLVRQPSSDATTVAVYFRSTVGLYPGSDVRMLGVPVGVVTAVEPEGTQVKVSLRIDPEFAAAADTGAVILAPSLVSDRFVQLSEPWESGPRLESGDEIGVDKTAVPVELDQLYESLDDIAVALGPDGANKDGALSDLLTTGADNLDGVGADLNRAVRDFSKMTSTLSGNDKDLFATVDNLKRFNDMLVANDTQVGDVNRQFATVAAFLADDRDDLAAAMKSLAGALGRVQGFIRDNRGALRSSVKKLTGTSQVLARQRDSLDEMLRTAPVALQNFLRAFDRGNQRLRGRVDLNEVSIWAQANGTATDQADPTDPTDPSGPSASPTSAASGGGSSDSAPPLLLPGLEDTP</sequence>
<keyword evidence="2" id="KW-0812">Transmembrane</keyword>
<feature type="domain" description="Mammalian cell entry C-terminal" evidence="4">
    <location>
        <begin position="139"/>
        <end position="333"/>
    </location>
</feature>
<feature type="transmembrane region" description="Helical" evidence="2">
    <location>
        <begin position="33"/>
        <end position="53"/>
    </location>
</feature>
<reference evidence="5 6" key="1">
    <citation type="submission" date="2024-09" db="EMBL/GenBank/DDBJ databases">
        <authorList>
            <person name="Sun Q."/>
            <person name="Mori K."/>
        </authorList>
    </citation>
    <scope>NUCLEOTIDE SEQUENCE [LARGE SCALE GENOMIC DNA]</scope>
    <source>
        <strain evidence="5 6">JCM 9626</strain>
    </source>
</reference>
<dbReference type="NCBIfam" id="TIGR00996">
    <property type="entry name" value="Mtu_fam_mce"/>
    <property type="match status" value="1"/>
</dbReference>
<dbReference type="Pfam" id="PF02470">
    <property type="entry name" value="MlaD"/>
    <property type="match status" value="1"/>
</dbReference>
<gene>
    <name evidence="5" type="ORF">ACFFRI_15780</name>
</gene>
<dbReference type="InterPro" id="IPR024516">
    <property type="entry name" value="Mce_C"/>
</dbReference>
<organism evidence="5 6">
    <name type="scientific">Nocardioides plantarum</name>
    <dbReference type="NCBI Taxonomy" id="29299"/>
    <lineage>
        <taxon>Bacteria</taxon>
        <taxon>Bacillati</taxon>
        <taxon>Actinomycetota</taxon>
        <taxon>Actinomycetes</taxon>
        <taxon>Propionibacteriales</taxon>
        <taxon>Nocardioidaceae</taxon>
        <taxon>Nocardioides</taxon>
    </lineage>
</organism>
<feature type="region of interest" description="Disordered" evidence="1">
    <location>
        <begin position="1"/>
        <end position="22"/>
    </location>
</feature>
<keyword evidence="6" id="KW-1185">Reference proteome</keyword>
<name>A0ABV5KCP3_9ACTN</name>
<keyword evidence="2" id="KW-0472">Membrane</keyword>
<evidence type="ECO:0000256" key="2">
    <source>
        <dbReference type="SAM" id="Phobius"/>
    </source>
</evidence>
<evidence type="ECO:0000313" key="5">
    <source>
        <dbReference type="EMBL" id="MFB9314517.1"/>
    </source>
</evidence>
<evidence type="ECO:0000256" key="1">
    <source>
        <dbReference type="SAM" id="MobiDB-lite"/>
    </source>
</evidence>
<evidence type="ECO:0000313" key="6">
    <source>
        <dbReference type="Proteomes" id="UP001589750"/>
    </source>
</evidence>
<evidence type="ECO:0000259" key="3">
    <source>
        <dbReference type="Pfam" id="PF02470"/>
    </source>
</evidence>
<feature type="compositionally biased region" description="Low complexity" evidence="1">
    <location>
        <begin position="354"/>
        <end position="399"/>
    </location>
</feature>
<accession>A0ABV5KCP3</accession>
<proteinExistence type="predicted"/>
<evidence type="ECO:0000259" key="4">
    <source>
        <dbReference type="Pfam" id="PF11887"/>
    </source>
</evidence>